<dbReference type="EMBL" id="OU466862">
    <property type="protein sequence ID" value="CAH2069426.1"/>
    <property type="molecule type" value="Genomic_DNA"/>
</dbReference>
<sequence length="59" mass="6855">MKESKSAKLNQQQQQDNHQSVHLSSSKLANLFDPDAYWDKVTTHCLLFSVVFQQYSKLL</sequence>
<name>A0AAU9SQS6_THLAR</name>
<accession>A0AAU9SQS6</accession>
<protein>
    <submittedName>
        <fullName evidence="2">Uncharacterized protein</fullName>
    </submittedName>
</protein>
<dbReference type="Proteomes" id="UP000836841">
    <property type="component" value="Chromosome 6"/>
</dbReference>
<reference evidence="2 3" key="1">
    <citation type="submission" date="2022-03" db="EMBL/GenBank/DDBJ databases">
        <authorList>
            <person name="Nunn A."/>
            <person name="Chopra R."/>
            <person name="Nunn A."/>
            <person name="Contreras Garrido A."/>
        </authorList>
    </citation>
    <scope>NUCLEOTIDE SEQUENCE [LARGE SCALE GENOMIC DNA]</scope>
</reference>
<evidence type="ECO:0000256" key="1">
    <source>
        <dbReference type="SAM" id="MobiDB-lite"/>
    </source>
</evidence>
<gene>
    <name evidence="2" type="ORF">TAV2_LOCUS21650</name>
</gene>
<keyword evidence="3" id="KW-1185">Reference proteome</keyword>
<evidence type="ECO:0000313" key="2">
    <source>
        <dbReference type="EMBL" id="CAH2069426.1"/>
    </source>
</evidence>
<dbReference type="AlphaFoldDB" id="A0AAU9SQS6"/>
<evidence type="ECO:0000313" key="3">
    <source>
        <dbReference type="Proteomes" id="UP000836841"/>
    </source>
</evidence>
<organism evidence="2 3">
    <name type="scientific">Thlaspi arvense</name>
    <name type="common">Field penny-cress</name>
    <dbReference type="NCBI Taxonomy" id="13288"/>
    <lineage>
        <taxon>Eukaryota</taxon>
        <taxon>Viridiplantae</taxon>
        <taxon>Streptophyta</taxon>
        <taxon>Embryophyta</taxon>
        <taxon>Tracheophyta</taxon>
        <taxon>Spermatophyta</taxon>
        <taxon>Magnoliopsida</taxon>
        <taxon>eudicotyledons</taxon>
        <taxon>Gunneridae</taxon>
        <taxon>Pentapetalae</taxon>
        <taxon>rosids</taxon>
        <taxon>malvids</taxon>
        <taxon>Brassicales</taxon>
        <taxon>Brassicaceae</taxon>
        <taxon>Thlaspideae</taxon>
        <taxon>Thlaspi</taxon>
    </lineage>
</organism>
<feature type="region of interest" description="Disordered" evidence="1">
    <location>
        <begin position="1"/>
        <end position="23"/>
    </location>
</feature>
<proteinExistence type="predicted"/>